<sequence>MAALNSSVMNEIILKDAKDNDFLELAGKAIGKISTDGSNAGITDAALAVVSQIVGLQELDLEWADRITDTGLGYLSDARSLRYLDISFCKGLTSAGIDKLKSKRPDLEIES</sequence>
<evidence type="ECO:0000313" key="2">
    <source>
        <dbReference type="Proteomes" id="UP000245790"/>
    </source>
</evidence>
<dbReference type="InterPro" id="IPR032675">
    <property type="entry name" value="LRR_dom_sf"/>
</dbReference>
<dbReference type="Gene3D" id="3.80.10.10">
    <property type="entry name" value="Ribonuclease Inhibitor"/>
    <property type="match status" value="1"/>
</dbReference>
<comment type="caution">
    <text evidence="1">The sequence shown here is derived from an EMBL/GenBank/DDBJ whole genome shotgun (WGS) entry which is preliminary data.</text>
</comment>
<dbReference type="SUPFAM" id="SSF52047">
    <property type="entry name" value="RNI-like"/>
    <property type="match status" value="1"/>
</dbReference>
<organism evidence="1 2">
    <name type="scientific">Pleionea mediterranea</name>
    <dbReference type="NCBI Taxonomy" id="523701"/>
    <lineage>
        <taxon>Bacteria</taxon>
        <taxon>Pseudomonadati</taxon>
        <taxon>Pseudomonadota</taxon>
        <taxon>Gammaproteobacteria</taxon>
        <taxon>Oceanospirillales</taxon>
        <taxon>Pleioneaceae</taxon>
        <taxon>Pleionea</taxon>
    </lineage>
</organism>
<dbReference type="Pfam" id="PF13516">
    <property type="entry name" value="LRR_6"/>
    <property type="match status" value="2"/>
</dbReference>
<reference evidence="1 2" key="1">
    <citation type="submission" date="2018-05" db="EMBL/GenBank/DDBJ databases">
        <title>Genomic Encyclopedia of Type Strains, Phase IV (KMG-IV): sequencing the most valuable type-strain genomes for metagenomic binning, comparative biology and taxonomic classification.</title>
        <authorList>
            <person name="Goeker M."/>
        </authorList>
    </citation>
    <scope>NUCLEOTIDE SEQUENCE [LARGE SCALE GENOMIC DNA]</scope>
    <source>
        <strain evidence="1 2">DSM 25350</strain>
    </source>
</reference>
<accession>A0A316FBK0</accession>
<gene>
    <name evidence="1" type="ORF">C8D97_11735</name>
</gene>
<dbReference type="EMBL" id="QGGU01000017">
    <property type="protein sequence ID" value="PWK42833.1"/>
    <property type="molecule type" value="Genomic_DNA"/>
</dbReference>
<keyword evidence="2" id="KW-1185">Reference proteome</keyword>
<protein>
    <submittedName>
        <fullName evidence="1">Leucine rich repeat (LRR) protein</fullName>
    </submittedName>
</protein>
<dbReference type="Proteomes" id="UP000245790">
    <property type="component" value="Unassembled WGS sequence"/>
</dbReference>
<name>A0A316FBK0_9GAMM</name>
<dbReference type="OrthoDB" id="232968at2"/>
<dbReference type="AlphaFoldDB" id="A0A316FBK0"/>
<dbReference type="InterPro" id="IPR001611">
    <property type="entry name" value="Leu-rich_rpt"/>
</dbReference>
<evidence type="ECO:0000313" key="1">
    <source>
        <dbReference type="EMBL" id="PWK42833.1"/>
    </source>
</evidence>
<proteinExistence type="predicted"/>